<comment type="subcellular location">
    <subcellularLocation>
        <location evidence="5">Cell membrane</location>
        <topology evidence="5">Multi-pass membrane protein</topology>
    </subcellularLocation>
    <subcellularLocation>
        <location evidence="1">Membrane</location>
        <topology evidence="1">Multi-pass membrane protein</topology>
    </subcellularLocation>
</comment>
<dbReference type="GO" id="GO:0140359">
    <property type="term" value="F:ABC-type transporter activity"/>
    <property type="evidence" value="ECO:0007669"/>
    <property type="project" value="InterPro"/>
</dbReference>
<dbReference type="InterPro" id="IPR052902">
    <property type="entry name" value="ABC-2_transporter"/>
</dbReference>
<feature type="transmembrane region" description="Helical" evidence="5">
    <location>
        <begin position="222"/>
        <end position="244"/>
    </location>
</feature>
<evidence type="ECO:0000313" key="8">
    <source>
        <dbReference type="Proteomes" id="UP000622687"/>
    </source>
</evidence>
<accession>A0A934M3Q8</accession>
<dbReference type="Pfam" id="PF01061">
    <property type="entry name" value="ABC2_membrane"/>
    <property type="match status" value="1"/>
</dbReference>
<comment type="similarity">
    <text evidence="5">Belongs to the ABC-2 integral membrane protein family.</text>
</comment>
<keyword evidence="2 5" id="KW-0812">Transmembrane</keyword>
<dbReference type="PRINTS" id="PR00164">
    <property type="entry name" value="ABC2TRNSPORT"/>
</dbReference>
<feature type="transmembrane region" description="Helical" evidence="5">
    <location>
        <begin position="168"/>
        <end position="187"/>
    </location>
</feature>
<dbReference type="EMBL" id="JAEEGB010000013">
    <property type="protein sequence ID" value="MBI6873447.1"/>
    <property type="molecule type" value="Genomic_DNA"/>
</dbReference>
<evidence type="ECO:0000256" key="5">
    <source>
        <dbReference type="RuleBase" id="RU361157"/>
    </source>
</evidence>
<dbReference type="Proteomes" id="UP000622687">
    <property type="component" value="Unassembled WGS sequence"/>
</dbReference>
<evidence type="ECO:0000256" key="3">
    <source>
        <dbReference type="ARBA" id="ARBA00022989"/>
    </source>
</evidence>
<keyword evidence="4 5" id="KW-0472">Membrane</keyword>
<keyword evidence="5" id="KW-1003">Cell membrane</keyword>
<feature type="domain" description="ABC transmembrane type-2" evidence="6">
    <location>
        <begin position="20"/>
        <end position="247"/>
    </location>
</feature>
<keyword evidence="3 5" id="KW-1133">Transmembrane helix</keyword>
<dbReference type="InterPro" id="IPR000412">
    <property type="entry name" value="ABC_2_transport"/>
</dbReference>
<evidence type="ECO:0000313" key="7">
    <source>
        <dbReference type="EMBL" id="MBI6873447.1"/>
    </source>
</evidence>
<feature type="transmembrane region" description="Helical" evidence="5">
    <location>
        <begin position="98"/>
        <end position="129"/>
    </location>
</feature>
<protein>
    <recommendedName>
        <fullName evidence="5">Transport permease protein</fullName>
    </recommendedName>
</protein>
<feature type="transmembrane region" description="Helical" evidence="5">
    <location>
        <begin position="60"/>
        <end position="78"/>
    </location>
</feature>
<evidence type="ECO:0000256" key="4">
    <source>
        <dbReference type="ARBA" id="ARBA00023136"/>
    </source>
</evidence>
<comment type="caution">
    <text evidence="7">The sequence shown here is derived from an EMBL/GenBank/DDBJ whole genome shotgun (WGS) entry which is preliminary data.</text>
</comment>
<dbReference type="AlphaFoldDB" id="A0A934M3Q8"/>
<dbReference type="RefSeq" id="WP_211142865.1">
    <property type="nucleotide sequence ID" value="NZ_JAEEGB010000013.1"/>
</dbReference>
<dbReference type="PIRSF" id="PIRSF006648">
    <property type="entry name" value="DrrB"/>
    <property type="match status" value="1"/>
</dbReference>
<keyword evidence="5" id="KW-0813">Transport</keyword>
<dbReference type="GO" id="GO:0043190">
    <property type="term" value="C:ATP-binding cassette (ABC) transporter complex"/>
    <property type="evidence" value="ECO:0007669"/>
    <property type="project" value="InterPro"/>
</dbReference>
<dbReference type="InterPro" id="IPR013525">
    <property type="entry name" value="ABC2_TM"/>
</dbReference>
<organism evidence="7 8">
    <name type="scientific">Clostridium aciditolerans</name>
    <dbReference type="NCBI Taxonomy" id="339861"/>
    <lineage>
        <taxon>Bacteria</taxon>
        <taxon>Bacillati</taxon>
        <taxon>Bacillota</taxon>
        <taxon>Clostridia</taxon>
        <taxon>Eubacteriales</taxon>
        <taxon>Clostridiaceae</taxon>
        <taxon>Clostridium</taxon>
    </lineage>
</organism>
<evidence type="ECO:0000259" key="6">
    <source>
        <dbReference type="PROSITE" id="PS51012"/>
    </source>
</evidence>
<feature type="transmembrane region" description="Helical" evidence="5">
    <location>
        <begin position="135"/>
        <end position="156"/>
    </location>
</feature>
<evidence type="ECO:0000256" key="2">
    <source>
        <dbReference type="ARBA" id="ARBA00022692"/>
    </source>
</evidence>
<dbReference type="InterPro" id="IPR047817">
    <property type="entry name" value="ABC2_TM_bact-type"/>
</dbReference>
<gene>
    <name evidence="7" type="ORF">I6U51_12120</name>
</gene>
<dbReference type="PROSITE" id="PS51012">
    <property type="entry name" value="ABC_TM2"/>
    <property type="match status" value="1"/>
</dbReference>
<dbReference type="PANTHER" id="PTHR43027:SF2">
    <property type="entry name" value="TRANSPORT PERMEASE PROTEIN"/>
    <property type="match status" value="1"/>
</dbReference>
<proteinExistence type="inferred from homology"/>
<dbReference type="PANTHER" id="PTHR43027">
    <property type="entry name" value="DOXORUBICIN RESISTANCE ABC TRANSPORTER PERMEASE PROTEIN DRRC-RELATED"/>
    <property type="match status" value="1"/>
</dbReference>
<sequence length="247" mass="27086">MRAFRTILKTEMKLSLRGMDMFIFAICMPIAVTIILGIIYGNKSAFDSAGYTFLEQSFGAITTIAICAGGVMGLPLVVSDYRHKKILKRFKVTPISPVIILAVQLVIYAFYSISSLILVYATAAIFFGFRFSGSWLQFLGSYLLVMASMFSIGIMVGGIAPNLKTASIVASILYFPMLIFSGATLPYEIMPTLLQKYSDILPLTQGIKLLKATSLGLTIDGVMMPIIIMIALGVICTGVAFRFFKWE</sequence>
<reference evidence="7" key="1">
    <citation type="submission" date="2020-12" db="EMBL/GenBank/DDBJ databases">
        <title>Clostridium thailandense sp. nov., a novel acetogenic bacterium isolated from peat land soil in Thailand.</title>
        <authorList>
            <person name="Chaikitkaew S."/>
            <person name="Birkeland N.K."/>
        </authorList>
    </citation>
    <scope>NUCLEOTIDE SEQUENCE</scope>
    <source>
        <strain evidence="7">DSM 17425</strain>
    </source>
</reference>
<feature type="transmembrane region" description="Helical" evidence="5">
    <location>
        <begin position="21"/>
        <end position="40"/>
    </location>
</feature>
<keyword evidence="8" id="KW-1185">Reference proteome</keyword>
<name>A0A934M3Q8_9CLOT</name>
<evidence type="ECO:0000256" key="1">
    <source>
        <dbReference type="ARBA" id="ARBA00004141"/>
    </source>
</evidence>